<keyword evidence="2" id="KW-0547">Nucleotide-binding</keyword>
<dbReference type="PANTHER" id="PTHR45772">
    <property type="entry name" value="CONSERVED COMPONENT OF ABC TRANSPORTER FOR NATURAL AMINO ACIDS-RELATED"/>
    <property type="match status" value="1"/>
</dbReference>
<evidence type="ECO:0000256" key="2">
    <source>
        <dbReference type="ARBA" id="ARBA00022741"/>
    </source>
</evidence>
<dbReference type="SUPFAM" id="SSF52540">
    <property type="entry name" value="P-loop containing nucleoside triphosphate hydrolases"/>
    <property type="match status" value="1"/>
</dbReference>
<dbReference type="PROSITE" id="PS50893">
    <property type="entry name" value="ABC_TRANSPORTER_2"/>
    <property type="match status" value="1"/>
</dbReference>
<proteinExistence type="predicted"/>
<keyword evidence="3 5" id="KW-0067">ATP-binding</keyword>
<dbReference type="InterPro" id="IPR003593">
    <property type="entry name" value="AAA+_ATPase"/>
</dbReference>
<dbReference type="GO" id="GO:0005304">
    <property type="term" value="F:L-valine transmembrane transporter activity"/>
    <property type="evidence" value="ECO:0007669"/>
    <property type="project" value="TreeGrafter"/>
</dbReference>
<organism evidence="5">
    <name type="scientific">mine drainage metagenome</name>
    <dbReference type="NCBI Taxonomy" id="410659"/>
    <lineage>
        <taxon>unclassified sequences</taxon>
        <taxon>metagenomes</taxon>
        <taxon>ecological metagenomes</taxon>
    </lineage>
</organism>
<dbReference type="InterPro" id="IPR003439">
    <property type="entry name" value="ABC_transporter-like_ATP-bd"/>
</dbReference>
<dbReference type="GO" id="GO:1903806">
    <property type="term" value="P:L-isoleucine import across plasma membrane"/>
    <property type="evidence" value="ECO:0007669"/>
    <property type="project" value="TreeGrafter"/>
</dbReference>
<sequence length="244" mass="25564">MSTPILEIRGLRKSYGALVVADAIDLSLAEGEAVGIIGPNGAGKSTLFNLIAGEVAADGGSIAFAGRGITRLGQPARTRLGLARSYQIPRPFADMSVYENVLVGAMFGAGGRIERPAVHCAQVLARIGLLDKANRLAGSLTLLERKRLELARALACQPRLLMLDEIAGGLTESEALDLVETIKAIHAGGTTILWIEHVLHALVSVVSRLVVLSFGKKLGDGAPQAVLASPEVREAYLGNEEAVA</sequence>
<name>A0A1J5QQZ0_9ZZZZ</name>
<dbReference type="PANTHER" id="PTHR45772:SF7">
    <property type="entry name" value="AMINO ACID ABC TRANSPORTER ATP-BINDING PROTEIN"/>
    <property type="match status" value="1"/>
</dbReference>
<dbReference type="GO" id="GO:0016887">
    <property type="term" value="F:ATP hydrolysis activity"/>
    <property type="evidence" value="ECO:0007669"/>
    <property type="project" value="InterPro"/>
</dbReference>
<keyword evidence="1" id="KW-0813">Transport</keyword>
<accession>A0A1J5QQZ0</accession>
<dbReference type="Pfam" id="PF12399">
    <property type="entry name" value="BCA_ABC_TP_C"/>
    <property type="match status" value="1"/>
</dbReference>
<dbReference type="EMBL" id="MLJW01000504">
    <property type="protein sequence ID" value="OIQ86041.1"/>
    <property type="molecule type" value="Genomic_DNA"/>
</dbReference>
<dbReference type="EC" id="3.6.3.-" evidence="5"/>
<dbReference type="GO" id="GO:0015808">
    <property type="term" value="P:L-alanine transport"/>
    <property type="evidence" value="ECO:0007669"/>
    <property type="project" value="TreeGrafter"/>
</dbReference>
<keyword evidence="5" id="KW-0378">Hydrolase</keyword>
<dbReference type="InterPro" id="IPR027417">
    <property type="entry name" value="P-loop_NTPase"/>
</dbReference>
<dbReference type="GO" id="GO:0005524">
    <property type="term" value="F:ATP binding"/>
    <property type="evidence" value="ECO:0007669"/>
    <property type="project" value="UniProtKB-KW"/>
</dbReference>
<dbReference type="Pfam" id="PF00005">
    <property type="entry name" value="ABC_tran"/>
    <property type="match status" value="1"/>
</dbReference>
<feature type="domain" description="ABC transporter" evidence="4">
    <location>
        <begin position="6"/>
        <end position="239"/>
    </location>
</feature>
<dbReference type="SMART" id="SM00382">
    <property type="entry name" value="AAA"/>
    <property type="match status" value="1"/>
</dbReference>
<dbReference type="InterPro" id="IPR051120">
    <property type="entry name" value="ABC_AA/LPS_Transport"/>
</dbReference>
<evidence type="ECO:0000313" key="5">
    <source>
        <dbReference type="EMBL" id="OIQ86041.1"/>
    </source>
</evidence>
<dbReference type="GO" id="GO:0015188">
    <property type="term" value="F:L-isoleucine transmembrane transporter activity"/>
    <property type="evidence" value="ECO:0007669"/>
    <property type="project" value="TreeGrafter"/>
</dbReference>
<evidence type="ECO:0000256" key="1">
    <source>
        <dbReference type="ARBA" id="ARBA00022448"/>
    </source>
</evidence>
<protein>
    <submittedName>
        <fullName evidence="5">Lipopolysaccharide export system ATP-binding protein LptB</fullName>
        <ecNumber evidence="5">3.6.3.-</ecNumber>
    </submittedName>
</protein>
<gene>
    <name evidence="5" type="primary">lptB_32</name>
    <name evidence="5" type="ORF">GALL_321120</name>
</gene>
<dbReference type="InterPro" id="IPR032823">
    <property type="entry name" value="BCA_ABC_TP_C"/>
</dbReference>
<dbReference type="GO" id="GO:1903805">
    <property type="term" value="P:L-valine import across plasma membrane"/>
    <property type="evidence" value="ECO:0007669"/>
    <property type="project" value="TreeGrafter"/>
</dbReference>
<evidence type="ECO:0000256" key="3">
    <source>
        <dbReference type="ARBA" id="ARBA00022840"/>
    </source>
</evidence>
<dbReference type="AlphaFoldDB" id="A0A1J5QQZ0"/>
<dbReference type="GO" id="GO:0042941">
    <property type="term" value="P:D-alanine transmembrane transport"/>
    <property type="evidence" value="ECO:0007669"/>
    <property type="project" value="TreeGrafter"/>
</dbReference>
<evidence type="ECO:0000259" key="4">
    <source>
        <dbReference type="PROSITE" id="PS50893"/>
    </source>
</evidence>
<reference evidence="5" key="1">
    <citation type="submission" date="2016-10" db="EMBL/GenBank/DDBJ databases">
        <title>Sequence of Gallionella enrichment culture.</title>
        <authorList>
            <person name="Poehlein A."/>
            <person name="Muehling M."/>
            <person name="Daniel R."/>
        </authorList>
    </citation>
    <scope>NUCLEOTIDE SEQUENCE</scope>
</reference>
<dbReference type="GO" id="GO:0015192">
    <property type="term" value="F:L-phenylalanine transmembrane transporter activity"/>
    <property type="evidence" value="ECO:0007669"/>
    <property type="project" value="TreeGrafter"/>
</dbReference>
<dbReference type="Gene3D" id="3.40.50.300">
    <property type="entry name" value="P-loop containing nucleotide triphosphate hydrolases"/>
    <property type="match status" value="1"/>
</dbReference>
<dbReference type="GO" id="GO:0005886">
    <property type="term" value="C:plasma membrane"/>
    <property type="evidence" value="ECO:0007669"/>
    <property type="project" value="TreeGrafter"/>
</dbReference>
<comment type="caution">
    <text evidence="5">The sequence shown here is derived from an EMBL/GenBank/DDBJ whole genome shotgun (WGS) entry which is preliminary data.</text>
</comment>